<comment type="caution">
    <text evidence="3">The sequence shown here is derived from an EMBL/GenBank/DDBJ whole genome shotgun (WGS) entry which is preliminary data.</text>
</comment>
<dbReference type="InterPro" id="IPR003774">
    <property type="entry name" value="AlgH-like"/>
</dbReference>
<keyword evidence="4" id="KW-1185">Reference proteome</keyword>
<sequence>MASDAQTLTGKLLVAMPGMGDPRFDRSVIFMCSHGEDGALGLIVNKPTPSLSFAGLLQQLDIAGGTTERDIRVHFGGPVENGRGFVLHSAEYGANRSTLRVGEAFGMTATLDILEDIAHGGGPEDAILTLGYSGWGPGQLEDEILANGWLTCDASRQIVFETEDDAKWSAALGSIGVDPLTLSSTAGRA</sequence>
<dbReference type="Pfam" id="PF02622">
    <property type="entry name" value="DUF179"/>
    <property type="match status" value="1"/>
</dbReference>
<dbReference type="SUPFAM" id="SSF143456">
    <property type="entry name" value="VC0467-like"/>
    <property type="match status" value="1"/>
</dbReference>
<proteinExistence type="inferred from homology"/>
<dbReference type="EMBL" id="WUPT01000003">
    <property type="protein sequence ID" value="MXQ09314.1"/>
    <property type="molecule type" value="Genomic_DNA"/>
</dbReference>
<dbReference type="PANTHER" id="PTHR30327:SF1">
    <property type="entry name" value="UPF0301 PROTEIN YQGE"/>
    <property type="match status" value="1"/>
</dbReference>
<organism evidence="3 4">
    <name type="scientific">Kangsaoukella pontilimi</name>
    <dbReference type="NCBI Taxonomy" id="2691042"/>
    <lineage>
        <taxon>Bacteria</taxon>
        <taxon>Pseudomonadati</taxon>
        <taxon>Pseudomonadota</taxon>
        <taxon>Alphaproteobacteria</taxon>
        <taxon>Rhodobacterales</taxon>
        <taxon>Paracoccaceae</taxon>
        <taxon>Kangsaoukella</taxon>
    </lineage>
</organism>
<dbReference type="Proteomes" id="UP000480350">
    <property type="component" value="Unassembled WGS sequence"/>
</dbReference>
<evidence type="ECO:0000256" key="2">
    <source>
        <dbReference type="HAMAP-Rule" id="MF_00758"/>
    </source>
</evidence>
<evidence type="ECO:0000313" key="3">
    <source>
        <dbReference type="EMBL" id="MXQ09314.1"/>
    </source>
</evidence>
<reference evidence="3 4" key="2">
    <citation type="submission" date="2020-03" db="EMBL/GenBank/DDBJ databases">
        <title>Kangsaoukella pontilimi gen. nov., sp. nov., a new member of the family Rhodobacteraceae isolated from a tidal mudflat.</title>
        <authorList>
            <person name="Kim I.S."/>
        </authorList>
    </citation>
    <scope>NUCLEOTIDE SEQUENCE [LARGE SCALE GENOMIC DNA]</scope>
    <source>
        <strain evidence="3 4">GH1-50</strain>
    </source>
</reference>
<dbReference type="GO" id="GO:0005829">
    <property type="term" value="C:cytosol"/>
    <property type="evidence" value="ECO:0007669"/>
    <property type="project" value="TreeGrafter"/>
</dbReference>
<dbReference type="NCBIfam" id="NF001268">
    <property type="entry name" value="PRK00228.1-4"/>
    <property type="match status" value="1"/>
</dbReference>
<accession>A0A7C9MYN7</accession>
<dbReference type="Gene3D" id="3.40.1740.10">
    <property type="entry name" value="VC0467-like"/>
    <property type="match status" value="1"/>
</dbReference>
<protein>
    <recommendedName>
        <fullName evidence="2">UPF0301 protein GQ651_15825</fullName>
    </recommendedName>
</protein>
<dbReference type="PANTHER" id="PTHR30327">
    <property type="entry name" value="UNCHARACTERIZED PROTEIN YQGE"/>
    <property type="match status" value="1"/>
</dbReference>
<reference evidence="3 4" key="1">
    <citation type="submission" date="2019-12" db="EMBL/GenBank/DDBJ databases">
        <authorList>
            <person name="Lee S.D."/>
        </authorList>
    </citation>
    <scope>NUCLEOTIDE SEQUENCE [LARGE SCALE GENOMIC DNA]</scope>
    <source>
        <strain evidence="3 4">GH1-50</strain>
    </source>
</reference>
<name>A0A7C9MYN7_9RHOB</name>
<dbReference type="HAMAP" id="MF_00758">
    <property type="entry name" value="UPF0301"/>
    <property type="match status" value="1"/>
</dbReference>
<comment type="similarity">
    <text evidence="1 2">Belongs to the UPF0301 (AlgH) family.</text>
</comment>
<evidence type="ECO:0000313" key="4">
    <source>
        <dbReference type="Proteomes" id="UP000480350"/>
    </source>
</evidence>
<evidence type="ECO:0000256" key="1">
    <source>
        <dbReference type="ARBA" id="ARBA00009600"/>
    </source>
</evidence>
<gene>
    <name evidence="3" type="ORF">GQ651_15825</name>
</gene>
<dbReference type="AlphaFoldDB" id="A0A7C9MYN7"/>